<evidence type="ECO:0000256" key="3">
    <source>
        <dbReference type="ARBA" id="ARBA00022741"/>
    </source>
</evidence>
<dbReference type="InterPro" id="IPR002173">
    <property type="entry name" value="Carboh/pur_kinase_PfkB_CS"/>
</dbReference>
<dbReference type="InterPro" id="IPR050306">
    <property type="entry name" value="PfkB_Carbo_kinase"/>
</dbReference>
<evidence type="ECO:0000256" key="5">
    <source>
        <dbReference type="ARBA" id="ARBA00022840"/>
    </source>
</evidence>
<dbReference type="RefSeq" id="WP_081802476.1">
    <property type="nucleotide sequence ID" value="NZ_AXCW01000077.1"/>
</dbReference>
<dbReference type="PROSITE" id="PS00584">
    <property type="entry name" value="PFKB_KINASES_2"/>
    <property type="match status" value="1"/>
</dbReference>
<feature type="compositionally biased region" description="Low complexity" evidence="7">
    <location>
        <begin position="8"/>
        <end position="49"/>
    </location>
</feature>
<feature type="region of interest" description="Disordered" evidence="7">
    <location>
        <begin position="1"/>
        <end position="49"/>
    </location>
</feature>
<dbReference type="Pfam" id="PF00294">
    <property type="entry name" value="PfkB"/>
    <property type="match status" value="1"/>
</dbReference>
<dbReference type="PANTHER" id="PTHR43085">
    <property type="entry name" value="HEXOKINASE FAMILY MEMBER"/>
    <property type="match status" value="1"/>
</dbReference>
<proteinExistence type="inferred from homology"/>
<reference evidence="9 10" key="1">
    <citation type="submission" date="2014-01" db="EMBL/GenBank/DDBJ databases">
        <title>Actinotalea ferrariae CF5-4.</title>
        <authorList>
            <person name="Chen F."/>
            <person name="Li Y."/>
            <person name="Wang G."/>
        </authorList>
    </citation>
    <scope>NUCLEOTIDE SEQUENCE [LARGE SCALE GENOMIC DNA]</scope>
    <source>
        <strain evidence="9 10">CF5-4</strain>
    </source>
</reference>
<dbReference type="PRINTS" id="PR00990">
    <property type="entry name" value="RIBOKINASE"/>
</dbReference>
<dbReference type="Proteomes" id="UP000019753">
    <property type="component" value="Unassembled WGS sequence"/>
</dbReference>
<gene>
    <name evidence="9" type="ORF">N866_19030</name>
</gene>
<keyword evidence="10" id="KW-1185">Reference proteome</keyword>
<keyword evidence="5" id="KW-0067">ATP-binding</keyword>
<evidence type="ECO:0000256" key="6">
    <source>
        <dbReference type="RuleBase" id="RU003704"/>
    </source>
</evidence>
<evidence type="ECO:0000256" key="1">
    <source>
        <dbReference type="ARBA" id="ARBA00010688"/>
    </source>
</evidence>
<dbReference type="GO" id="GO:0006000">
    <property type="term" value="P:fructose metabolic process"/>
    <property type="evidence" value="ECO:0007669"/>
    <property type="project" value="UniProtKB-ARBA"/>
</dbReference>
<dbReference type="GO" id="GO:0005524">
    <property type="term" value="F:ATP binding"/>
    <property type="evidence" value="ECO:0007669"/>
    <property type="project" value="UniProtKB-KW"/>
</dbReference>
<dbReference type="SUPFAM" id="SSF53613">
    <property type="entry name" value="Ribokinase-like"/>
    <property type="match status" value="1"/>
</dbReference>
<accession>A0A021VX65</accession>
<sequence length="391" mass="39361">MSDDRTTDAPAAATGEDAGTAPADPAGAPTEPTGAPSAPSAEPGAPAVGVAEPATGVVPADVREQAFDSAAEPDLGEVAVGGDEGVALVIGEALIDVVHGPEGSVAKHPGGSPANVALGLARLGRDAHLLTWFGADEHGALLRRHLESSGVSVVAGSDSAERTSVAAAHVDEDGVATYEFDLSWHVPDRWAAPAGAPVVVHTGSIAAVLEPGGPDVARILEAYRSTASVTYDPNLRPSLMPAAEETRPVVERLVALADVVKVSDEDLAWLEPGAAPTEVARRWAASGPALVVVTRGGEGATAVTADGRVLDVAAPRVTVADTVGAGDSFMGGLIDGLWSVGLLGAARRPALREADETVLRSVLTRCAEIAAITVSRPGANPPTSAELTTPL</sequence>
<evidence type="ECO:0000313" key="9">
    <source>
        <dbReference type="EMBL" id="EYR63672.1"/>
    </source>
</evidence>
<evidence type="ECO:0000256" key="7">
    <source>
        <dbReference type="SAM" id="MobiDB-lite"/>
    </source>
</evidence>
<dbReference type="PROSITE" id="PS00583">
    <property type="entry name" value="PFKB_KINASES_1"/>
    <property type="match status" value="1"/>
</dbReference>
<evidence type="ECO:0000256" key="2">
    <source>
        <dbReference type="ARBA" id="ARBA00022679"/>
    </source>
</evidence>
<dbReference type="AlphaFoldDB" id="A0A021VX65"/>
<evidence type="ECO:0000256" key="4">
    <source>
        <dbReference type="ARBA" id="ARBA00022777"/>
    </source>
</evidence>
<organism evidence="9 10">
    <name type="scientific">Actinotalea ferrariae CF5-4</name>
    <dbReference type="NCBI Taxonomy" id="948458"/>
    <lineage>
        <taxon>Bacteria</taxon>
        <taxon>Bacillati</taxon>
        <taxon>Actinomycetota</taxon>
        <taxon>Actinomycetes</taxon>
        <taxon>Micrococcales</taxon>
        <taxon>Cellulomonadaceae</taxon>
        <taxon>Actinotalea</taxon>
    </lineage>
</organism>
<name>A0A021VX65_9CELL</name>
<comment type="similarity">
    <text evidence="1 6">Belongs to the carbohydrate kinase PfkB family.</text>
</comment>
<dbReference type="OrthoDB" id="9795789at2"/>
<keyword evidence="2 6" id="KW-0808">Transferase</keyword>
<dbReference type="InterPro" id="IPR011611">
    <property type="entry name" value="PfkB_dom"/>
</dbReference>
<keyword evidence="3" id="KW-0547">Nucleotide-binding</keyword>
<dbReference type="GO" id="GO:0008865">
    <property type="term" value="F:fructokinase activity"/>
    <property type="evidence" value="ECO:0007669"/>
    <property type="project" value="UniProtKB-ARBA"/>
</dbReference>
<comment type="caution">
    <text evidence="9">The sequence shown here is derived from an EMBL/GenBank/DDBJ whole genome shotgun (WGS) entry which is preliminary data.</text>
</comment>
<evidence type="ECO:0000259" key="8">
    <source>
        <dbReference type="Pfam" id="PF00294"/>
    </source>
</evidence>
<dbReference type="InterPro" id="IPR002139">
    <property type="entry name" value="Ribo/fructo_kinase"/>
</dbReference>
<dbReference type="PANTHER" id="PTHR43085:SF1">
    <property type="entry name" value="PSEUDOURIDINE KINASE-RELATED"/>
    <property type="match status" value="1"/>
</dbReference>
<feature type="domain" description="Carbohydrate kinase PfkB" evidence="8">
    <location>
        <begin position="88"/>
        <end position="382"/>
    </location>
</feature>
<dbReference type="CDD" id="cd01167">
    <property type="entry name" value="bac_FRK"/>
    <property type="match status" value="1"/>
</dbReference>
<protein>
    <recommendedName>
        <fullName evidence="8">Carbohydrate kinase PfkB domain-containing protein</fullName>
    </recommendedName>
</protein>
<dbReference type="EMBL" id="AXCW01000077">
    <property type="protein sequence ID" value="EYR63672.1"/>
    <property type="molecule type" value="Genomic_DNA"/>
</dbReference>
<dbReference type="InterPro" id="IPR029056">
    <property type="entry name" value="Ribokinase-like"/>
</dbReference>
<evidence type="ECO:0000313" key="10">
    <source>
        <dbReference type="Proteomes" id="UP000019753"/>
    </source>
</evidence>
<keyword evidence="4 6" id="KW-0418">Kinase</keyword>
<dbReference type="Gene3D" id="3.40.1190.20">
    <property type="match status" value="1"/>
</dbReference>